<sequence length="81" mass="9534">MSTLKIDCEHNHTQKERISGMDTGERICCDCGEIFTKGELLELQKQKQKLPKSNPEPMFKRWDSDYRNEDGSIQDSDWYGY</sequence>
<feature type="compositionally biased region" description="Basic and acidic residues" evidence="1">
    <location>
        <begin position="58"/>
        <end position="70"/>
    </location>
</feature>
<protein>
    <submittedName>
        <fullName evidence="2">Uncharacterized protein</fullName>
    </submittedName>
</protein>
<reference evidence="2 3" key="1">
    <citation type="submission" date="2022-10" db="EMBL/GenBank/DDBJ databases">
        <title>Identification of biosynthetic pathway for the production of the potent trypsin inhibitor radiosumin.</title>
        <authorList>
            <person name="Fewer D.P."/>
            <person name="Delbaje E."/>
            <person name="Ouyang X."/>
            <person name="Agostino P.D."/>
            <person name="Wahlsten M."/>
            <person name="Jokela J."/>
            <person name="Permi P."/>
            <person name="Haapaniemi E."/>
            <person name="Koistinen H."/>
        </authorList>
    </citation>
    <scope>NUCLEOTIDE SEQUENCE [LARGE SCALE GENOMIC DNA]</scope>
    <source>
        <strain evidence="2 3">NIES-515</strain>
    </source>
</reference>
<comment type="caution">
    <text evidence="2">The sequence shown here is derived from an EMBL/GenBank/DDBJ whole genome shotgun (WGS) entry which is preliminary data.</text>
</comment>
<dbReference type="Proteomes" id="UP001526143">
    <property type="component" value="Unassembled WGS sequence"/>
</dbReference>
<evidence type="ECO:0000313" key="2">
    <source>
        <dbReference type="EMBL" id="MCV3214527.1"/>
    </source>
</evidence>
<accession>A0ABT3AZH3</accession>
<dbReference type="RefSeq" id="WP_263746109.1">
    <property type="nucleotide sequence ID" value="NZ_JAOWRF010000197.1"/>
</dbReference>
<feature type="region of interest" description="Disordered" evidence="1">
    <location>
        <begin position="46"/>
        <end position="81"/>
    </location>
</feature>
<evidence type="ECO:0000313" key="3">
    <source>
        <dbReference type="Proteomes" id="UP001526143"/>
    </source>
</evidence>
<dbReference type="EMBL" id="JAOWRF010000197">
    <property type="protein sequence ID" value="MCV3214527.1"/>
    <property type="molecule type" value="Genomic_DNA"/>
</dbReference>
<organism evidence="2 3">
    <name type="scientific">Plectonema radiosum NIES-515</name>
    <dbReference type="NCBI Taxonomy" id="2986073"/>
    <lineage>
        <taxon>Bacteria</taxon>
        <taxon>Bacillati</taxon>
        <taxon>Cyanobacteriota</taxon>
        <taxon>Cyanophyceae</taxon>
        <taxon>Oscillatoriophycideae</taxon>
        <taxon>Oscillatoriales</taxon>
        <taxon>Microcoleaceae</taxon>
        <taxon>Plectonema</taxon>
    </lineage>
</organism>
<evidence type="ECO:0000256" key="1">
    <source>
        <dbReference type="SAM" id="MobiDB-lite"/>
    </source>
</evidence>
<name>A0ABT3AZH3_9CYAN</name>
<keyword evidence="3" id="KW-1185">Reference proteome</keyword>
<gene>
    <name evidence="2" type="ORF">OGM63_13560</name>
</gene>
<proteinExistence type="predicted"/>